<proteinExistence type="predicted"/>
<dbReference type="RefSeq" id="WP_131999485.1">
    <property type="nucleotide sequence ID" value="NZ_SMGK01000009.1"/>
</dbReference>
<evidence type="ECO:0000313" key="2">
    <source>
        <dbReference type="EMBL" id="TCK68443.1"/>
    </source>
</evidence>
<dbReference type="Pfam" id="PF20282">
    <property type="entry name" value="CTD6"/>
    <property type="match status" value="1"/>
</dbReference>
<accession>A0A4R1KUW0</accession>
<evidence type="ECO:0000259" key="1">
    <source>
        <dbReference type="Pfam" id="PF20282"/>
    </source>
</evidence>
<feature type="domain" description="ABC-three component systems C-terminal" evidence="1">
    <location>
        <begin position="232"/>
        <end position="360"/>
    </location>
</feature>
<dbReference type="OrthoDB" id="3242664at2"/>
<reference evidence="2 3" key="1">
    <citation type="submission" date="2019-03" db="EMBL/GenBank/DDBJ databases">
        <title>Genomic Encyclopedia of Type Strains, Phase IV (KMG-IV): sequencing the most valuable type-strain genomes for metagenomic binning, comparative biology and taxonomic classification.</title>
        <authorList>
            <person name="Goeker M."/>
        </authorList>
    </citation>
    <scope>NUCLEOTIDE SEQUENCE [LARGE SCALE GENOMIC DNA]</scope>
    <source>
        <strain evidence="2 3">DSM 103428</strain>
    </source>
</reference>
<name>A0A4R1KUW0_9BACT</name>
<protein>
    <recommendedName>
        <fullName evidence="1">ABC-three component systems C-terminal domain-containing protein</fullName>
    </recommendedName>
</protein>
<keyword evidence="3" id="KW-1185">Reference proteome</keyword>
<evidence type="ECO:0000313" key="3">
    <source>
        <dbReference type="Proteomes" id="UP000295210"/>
    </source>
</evidence>
<dbReference type="EMBL" id="SMGK01000009">
    <property type="protein sequence ID" value="TCK68443.1"/>
    <property type="molecule type" value="Genomic_DNA"/>
</dbReference>
<comment type="caution">
    <text evidence="2">The sequence shown here is derived from an EMBL/GenBank/DDBJ whole genome shotgun (WGS) entry which is preliminary data.</text>
</comment>
<dbReference type="InterPro" id="IPR046914">
    <property type="entry name" value="ABC-3C_CTD6"/>
</dbReference>
<dbReference type="Proteomes" id="UP000295210">
    <property type="component" value="Unassembled WGS sequence"/>
</dbReference>
<sequence length="365" mass="41834">MDTQKTAGKLRKLNPGVADKPTQIGSGMNFPVAKLIELLEPAQWEEFTEEWGTSLKAYKEVERWSGPGDMGRDIVAFTTDKKYQGPWDNFQCKRYALKLQPNHVWVEFGKMIYYTFKGEFPPPVNYYFAASKGVGLKLQRLLTNPKRLREELIKNWDAHCKTGITDTEAVPLEGALLDHLKKFDFSAFKYKTVVQLVSGHTSTIFHTRRFGTASFPERTPVNAPPDEVQQKESRYVEQLFEVYSEKLTLQLNSPGQLAPYPELEKHFNRSREVFYYAESLRNFPRDSVDPGAFDQIRDEIYHGAVNTYEMDYANGYGRMGATLQQAGNINPNCNALCIRVQTQDKHGICHHLANDDLFVWVKKNG</sequence>
<gene>
    <name evidence="2" type="ORF">C7378_3520</name>
</gene>
<organism evidence="2 3">
    <name type="scientific">Acidipila rosea</name>
    <dbReference type="NCBI Taxonomy" id="768535"/>
    <lineage>
        <taxon>Bacteria</taxon>
        <taxon>Pseudomonadati</taxon>
        <taxon>Acidobacteriota</taxon>
        <taxon>Terriglobia</taxon>
        <taxon>Terriglobales</taxon>
        <taxon>Acidobacteriaceae</taxon>
        <taxon>Acidipila</taxon>
    </lineage>
</organism>
<dbReference type="AlphaFoldDB" id="A0A4R1KUW0"/>